<dbReference type="Proteomes" id="UP000541810">
    <property type="component" value="Unassembled WGS sequence"/>
</dbReference>
<dbReference type="EMBL" id="JACHGY010000001">
    <property type="protein sequence ID" value="MBB6428244.1"/>
    <property type="molecule type" value="Genomic_DNA"/>
</dbReference>
<sequence>MNKLFAFTALAAALTFATATSAEARTQHRGADNARIAFQNAQSQQNVYALTGQTVAVKKADRSTNRYANVINGGRNTNR</sequence>
<feature type="chain" id="PRO_5030976763" evidence="1">
    <location>
        <begin position="25"/>
        <end position="79"/>
    </location>
</feature>
<keyword evidence="3" id="KW-1185">Reference proteome</keyword>
<organism evidence="2 3">
    <name type="scientific">Algisphaera agarilytica</name>
    <dbReference type="NCBI Taxonomy" id="1385975"/>
    <lineage>
        <taxon>Bacteria</taxon>
        <taxon>Pseudomonadati</taxon>
        <taxon>Planctomycetota</taxon>
        <taxon>Phycisphaerae</taxon>
        <taxon>Phycisphaerales</taxon>
        <taxon>Phycisphaeraceae</taxon>
        <taxon>Algisphaera</taxon>
    </lineage>
</organism>
<gene>
    <name evidence="2" type="ORF">HNQ40_000050</name>
</gene>
<accession>A0A7X0H5L9</accession>
<feature type="signal peptide" evidence="1">
    <location>
        <begin position="1"/>
        <end position="24"/>
    </location>
</feature>
<reference evidence="2 3" key="1">
    <citation type="submission" date="2020-08" db="EMBL/GenBank/DDBJ databases">
        <title>Genomic Encyclopedia of Type Strains, Phase IV (KMG-IV): sequencing the most valuable type-strain genomes for metagenomic binning, comparative biology and taxonomic classification.</title>
        <authorList>
            <person name="Goeker M."/>
        </authorList>
    </citation>
    <scope>NUCLEOTIDE SEQUENCE [LARGE SCALE GENOMIC DNA]</scope>
    <source>
        <strain evidence="2 3">DSM 103725</strain>
    </source>
</reference>
<evidence type="ECO:0000313" key="3">
    <source>
        <dbReference type="Proteomes" id="UP000541810"/>
    </source>
</evidence>
<protein>
    <submittedName>
        <fullName evidence="2">Putative low-complexity protein</fullName>
    </submittedName>
</protein>
<evidence type="ECO:0000313" key="2">
    <source>
        <dbReference type="EMBL" id="MBB6428244.1"/>
    </source>
</evidence>
<name>A0A7X0H5L9_9BACT</name>
<keyword evidence="1" id="KW-0732">Signal</keyword>
<proteinExistence type="predicted"/>
<dbReference type="RefSeq" id="WP_184675223.1">
    <property type="nucleotide sequence ID" value="NZ_JACHGY010000001.1"/>
</dbReference>
<evidence type="ECO:0000256" key="1">
    <source>
        <dbReference type="SAM" id="SignalP"/>
    </source>
</evidence>
<comment type="caution">
    <text evidence="2">The sequence shown here is derived from an EMBL/GenBank/DDBJ whole genome shotgun (WGS) entry which is preliminary data.</text>
</comment>
<dbReference type="AlphaFoldDB" id="A0A7X0H5L9"/>